<evidence type="ECO:0000256" key="4">
    <source>
        <dbReference type="ARBA" id="ARBA00022490"/>
    </source>
</evidence>
<feature type="compositionally biased region" description="Low complexity" evidence="7">
    <location>
        <begin position="20"/>
        <end position="35"/>
    </location>
</feature>
<dbReference type="SUPFAM" id="SSF51161">
    <property type="entry name" value="Trimeric LpxA-like enzymes"/>
    <property type="match status" value="1"/>
</dbReference>
<comment type="subcellular location">
    <subcellularLocation>
        <location evidence="1">Cytoplasm</location>
        <location evidence="1">Cytoskeleton</location>
    </subcellularLocation>
</comment>
<organism evidence="8 9">
    <name type="scientific">Stereocaulon virgatum</name>
    <dbReference type="NCBI Taxonomy" id="373712"/>
    <lineage>
        <taxon>Eukaryota</taxon>
        <taxon>Fungi</taxon>
        <taxon>Dikarya</taxon>
        <taxon>Ascomycota</taxon>
        <taxon>Pezizomycotina</taxon>
        <taxon>Lecanoromycetes</taxon>
        <taxon>OSLEUM clade</taxon>
        <taxon>Lecanoromycetidae</taxon>
        <taxon>Lecanorales</taxon>
        <taxon>Lecanorineae</taxon>
        <taxon>Stereocaulaceae</taxon>
        <taxon>Stereocaulon</taxon>
    </lineage>
</organism>
<protein>
    <recommendedName>
        <fullName evidence="3">Dynactin subunit 6</fullName>
    </recommendedName>
</protein>
<accession>A0ABR4A7V2</accession>
<gene>
    <name evidence="8" type="ORF">N7G274_006444</name>
</gene>
<reference evidence="8 9" key="1">
    <citation type="submission" date="2024-09" db="EMBL/GenBank/DDBJ databases">
        <title>Rethinking Asexuality: The Enigmatic Case of Functional Sexual Genes in Lepraria (Stereocaulaceae).</title>
        <authorList>
            <person name="Doellman M."/>
            <person name="Sun Y."/>
            <person name="Barcenas-Pena A."/>
            <person name="Lumbsch H.T."/>
            <person name="Grewe F."/>
        </authorList>
    </citation>
    <scope>NUCLEOTIDE SEQUENCE [LARGE SCALE GENOMIC DNA]</scope>
    <source>
        <strain evidence="8 9">Mercado 3170</strain>
    </source>
</reference>
<evidence type="ECO:0000313" key="8">
    <source>
        <dbReference type="EMBL" id="KAL2040986.1"/>
    </source>
</evidence>
<evidence type="ECO:0000256" key="2">
    <source>
        <dbReference type="ARBA" id="ARBA00007719"/>
    </source>
</evidence>
<comment type="caution">
    <text evidence="8">The sequence shown here is derived from an EMBL/GenBank/DDBJ whole genome shotgun (WGS) entry which is preliminary data.</text>
</comment>
<keyword evidence="5" id="KW-0206">Cytoskeleton</keyword>
<dbReference type="InterPro" id="IPR011004">
    <property type="entry name" value="Trimer_LpxA-like_sf"/>
</dbReference>
<name>A0ABR4A7V2_9LECA</name>
<evidence type="ECO:0000256" key="7">
    <source>
        <dbReference type="SAM" id="MobiDB-lite"/>
    </source>
</evidence>
<dbReference type="Gene3D" id="2.160.10.10">
    <property type="entry name" value="Hexapeptide repeat proteins"/>
    <property type="match status" value="1"/>
</dbReference>
<evidence type="ECO:0000256" key="5">
    <source>
        <dbReference type="ARBA" id="ARBA00023212"/>
    </source>
</evidence>
<dbReference type="PANTHER" id="PTHR13072">
    <property type="entry name" value="DYNACTIN 6"/>
    <property type="match status" value="1"/>
</dbReference>
<comment type="similarity">
    <text evidence="2">Belongs to the dynactin subunits 5/6 family. Dynactin subunit 6 subfamily.</text>
</comment>
<evidence type="ECO:0000313" key="9">
    <source>
        <dbReference type="Proteomes" id="UP001590950"/>
    </source>
</evidence>
<keyword evidence="9" id="KW-1185">Reference proteome</keyword>
<feature type="region of interest" description="Disordered" evidence="7">
    <location>
        <begin position="79"/>
        <end position="98"/>
    </location>
</feature>
<feature type="region of interest" description="Disordered" evidence="7">
    <location>
        <begin position="1"/>
        <end position="35"/>
    </location>
</feature>
<proteinExistence type="inferred from homology"/>
<keyword evidence="4" id="KW-0963">Cytoplasm</keyword>
<evidence type="ECO:0000256" key="1">
    <source>
        <dbReference type="ARBA" id="ARBA00004245"/>
    </source>
</evidence>
<sequence>MTARPNPPHRTSTTKPSGPPLQTTPTTLLSPSATLTGTHPISLGQNVIIQIRARLSSTCGPLTIAENCIISERASVGLLSSPPTPSSQGDGTPQGTSLSPGVLIESGAVVEAVSIGAYSIVEAGARIGKGAVIGERCKICAGVFVGEGVEVEDGVVVWGSGWGQYRREVRREVFEGGRERVVGEMEGVLRRGWSGK</sequence>
<dbReference type="Proteomes" id="UP001590950">
    <property type="component" value="Unassembled WGS sequence"/>
</dbReference>
<dbReference type="PANTHER" id="PTHR13072:SF0">
    <property type="entry name" value="DYNACTIN SUBUNIT 6"/>
    <property type="match status" value="1"/>
</dbReference>
<evidence type="ECO:0000256" key="6">
    <source>
        <dbReference type="ARBA" id="ARBA00034687"/>
    </source>
</evidence>
<dbReference type="InterPro" id="IPR027777">
    <property type="entry name" value="DCTN6"/>
</dbReference>
<comment type="function">
    <text evidence="6">Part of the dynactin complex that activates the molecular motor dynein for ultra-processive transport along microtubules.</text>
</comment>
<dbReference type="EMBL" id="JBEFKJ010000019">
    <property type="protein sequence ID" value="KAL2040986.1"/>
    <property type="molecule type" value="Genomic_DNA"/>
</dbReference>
<evidence type="ECO:0000256" key="3">
    <source>
        <dbReference type="ARBA" id="ARBA00016573"/>
    </source>
</evidence>
<feature type="compositionally biased region" description="Polar residues" evidence="7">
    <location>
        <begin position="86"/>
        <end position="98"/>
    </location>
</feature>